<dbReference type="InterPro" id="IPR050167">
    <property type="entry name" value="Ser_Thr_protein_kinase"/>
</dbReference>
<keyword evidence="3" id="KW-1185">Reference proteome</keyword>
<protein>
    <submittedName>
        <fullName evidence="2">Kinase-like protein</fullName>
    </submittedName>
</protein>
<dbReference type="AlphaFoldDB" id="A0A8H4EL01"/>
<dbReference type="PANTHER" id="PTHR23257:SF963">
    <property type="entry name" value="AT08303P"/>
    <property type="match status" value="1"/>
</dbReference>
<organism evidence="2 3">
    <name type="scientific">Gigaspora margarita</name>
    <dbReference type="NCBI Taxonomy" id="4874"/>
    <lineage>
        <taxon>Eukaryota</taxon>
        <taxon>Fungi</taxon>
        <taxon>Fungi incertae sedis</taxon>
        <taxon>Mucoromycota</taxon>
        <taxon>Glomeromycotina</taxon>
        <taxon>Glomeromycetes</taxon>
        <taxon>Diversisporales</taxon>
        <taxon>Gigasporaceae</taxon>
        <taxon>Gigaspora</taxon>
    </lineage>
</organism>
<dbReference type="PANTHER" id="PTHR23257">
    <property type="entry name" value="SERINE-THREONINE PROTEIN KINASE"/>
    <property type="match status" value="1"/>
</dbReference>
<dbReference type="GO" id="GO:0005737">
    <property type="term" value="C:cytoplasm"/>
    <property type="evidence" value="ECO:0007669"/>
    <property type="project" value="TreeGrafter"/>
</dbReference>
<dbReference type="InterPro" id="IPR001245">
    <property type="entry name" value="Ser-Thr/Tyr_kinase_cat_dom"/>
</dbReference>
<accession>A0A8H4EL01</accession>
<proteinExistence type="predicted"/>
<dbReference type="Gene3D" id="1.10.510.10">
    <property type="entry name" value="Transferase(Phosphotransferase) domain 1"/>
    <property type="match status" value="1"/>
</dbReference>
<dbReference type="GO" id="GO:0004672">
    <property type="term" value="F:protein kinase activity"/>
    <property type="evidence" value="ECO:0007669"/>
    <property type="project" value="InterPro"/>
</dbReference>
<dbReference type="InterPro" id="IPR011009">
    <property type="entry name" value="Kinase-like_dom_sf"/>
</dbReference>
<comment type="caution">
    <text evidence="2">The sequence shown here is derived from an EMBL/GenBank/DDBJ whole genome shotgun (WGS) entry which is preliminary data.</text>
</comment>
<dbReference type="GO" id="GO:0005524">
    <property type="term" value="F:ATP binding"/>
    <property type="evidence" value="ECO:0007669"/>
    <property type="project" value="InterPro"/>
</dbReference>
<gene>
    <name evidence="2" type="ORF">F8M41_018878</name>
</gene>
<dbReference type="PROSITE" id="PS50011">
    <property type="entry name" value="PROTEIN_KINASE_DOM"/>
    <property type="match status" value="1"/>
</dbReference>
<sequence>MIIIQHSKNILLNDLIADFGISKQLNDTTDSSSSSNLKDTVPYTDPRCLLQNNQQDKESDIYSLGMLLWELTSGIHLFSVLNLNISRLIIHISENKKVAIIDQTPPDYAYLFEKCWSSDLNQRPTLSEILKELKKLSVNAPVDFISNKFFF</sequence>
<name>A0A8H4EL01_GIGMA</name>
<dbReference type="InterPro" id="IPR000719">
    <property type="entry name" value="Prot_kinase_dom"/>
</dbReference>
<dbReference type="Pfam" id="PF07714">
    <property type="entry name" value="PK_Tyr_Ser-Thr"/>
    <property type="match status" value="1"/>
</dbReference>
<evidence type="ECO:0000313" key="3">
    <source>
        <dbReference type="Proteomes" id="UP000439903"/>
    </source>
</evidence>
<feature type="domain" description="Protein kinase" evidence="1">
    <location>
        <begin position="1"/>
        <end position="150"/>
    </location>
</feature>
<dbReference type="EMBL" id="WTPW01000472">
    <property type="protein sequence ID" value="KAF0507921.1"/>
    <property type="molecule type" value="Genomic_DNA"/>
</dbReference>
<keyword evidence="2" id="KW-0808">Transferase</keyword>
<dbReference type="SUPFAM" id="SSF56112">
    <property type="entry name" value="Protein kinase-like (PK-like)"/>
    <property type="match status" value="1"/>
</dbReference>
<dbReference type="OrthoDB" id="5979581at2759"/>
<dbReference type="GO" id="GO:0007165">
    <property type="term" value="P:signal transduction"/>
    <property type="evidence" value="ECO:0007669"/>
    <property type="project" value="TreeGrafter"/>
</dbReference>
<dbReference type="Proteomes" id="UP000439903">
    <property type="component" value="Unassembled WGS sequence"/>
</dbReference>
<evidence type="ECO:0000259" key="1">
    <source>
        <dbReference type="PROSITE" id="PS50011"/>
    </source>
</evidence>
<reference evidence="2 3" key="1">
    <citation type="journal article" date="2019" name="Environ. Microbiol.">
        <title>At the nexus of three kingdoms: the genome of the mycorrhizal fungus Gigaspora margarita provides insights into plant, endobacterial and fungal interactions.</title>
        <authorList>
            <person name="Venice F."/>
            <person name="Ghignone S."/>
            <person name="Salvioli di Fossalunga A."/>
            <person name="Amselem J."/>
            <person name="Novero M."/>
            <person name="Xianan X."/>
            <person name="Sedzielewska Toro K."/>
            <person name="Morin E."/>
            <person name="Lipzen A."/>
            <person name="Grigoriev I.V."/>
            <person name="Henrissat B."/>
            <person name="Martin F.M."/>
            <person name="Bonfante P."/>
        </authorList>
    </citation>
    <scope>NUCLEOTIDE SEQUENCE [LARGE SCALE GENOMIC DNA]</scope>
    <source>
        <strain evidence="2 3">BEG34</strain>
    </source>
</reference>
<evidence type="ECO:0000313" key="2">
    <source>
        <dbReference type="EMBL" id="KAF0507921.1"/>
    </source>
</evidence>
<keyword evidence="2" id="KW-0418">Kinase</keyword>